<feature type="transmembrane region" description="Helical" evidence="1">
    <location>
        <begin position="39"/>
        <end position="58"/>
    </location>
</feature>
<sequence>MPHFGNIEVNNKTSKLVNYDLEVRQVVGRIVKLVVRTSFVYHLLLNVVVIITFLDDPVKRWIYTRKLERKKKKPSII</sequence>
<evidence type="ECO:0000313" key="2">
    <source>
        <dbReference type="EMBL" id="KOF72832.1"/>
    </source>
</evidence>
<accession>A0A0L8G715</accession>
<proteinExistence type="predicted"/>
<organism evidence="2">
    <name type="scientific">Octopus bimaculoides</name>
    <name type="common">California two-spotted octopus</name>
    <dbReference type="NCBI Taxonomy" id="37653"/>
    <lineage>
        <taxon>Eukaryota</taxon>
        <taxon>Metazoa</taxon>
        <taxon>Spiralia</taxon>
        <taxon>Lophotrochozoa</taxon>
        <taxon>Mollusca</taxon>
        <taxon>Cephalopoda</taxon>
        <taxon>Coleoidea</taxon>
        <taxon>Octopodiformes</taxon>
        <taxon>Octopoda</taxon>
        <taxon>Incirrata</taxon>
        <taxon>Octopodidae</taxon>
        <taxon>Octopus</taxon>
    </lineage>
</organism>
<keyword evidence="1" id="KW-0812">Transmembrane</keyword>
<keyword evidence="1" id="KW-0472">Membrane</keyword>
<gene>
    <name evidence="2" type="ORF">OCBIM_22038827mg</name>
</gene>
<dbReference type="EMBL" id="KQ423478">
    <property type="protein sequence ID" value="KOF72832.1"/>
    <property type="molecule type" value="Genomic_DNA"/>
</dbReference>
<evidence type="ECO:0000256" key="1">
    <source>
        <dbReference type="SAM" id="Phobius"/>
    </source>
</evidence>
<dbReference type="AlphaFoldDB" id="A0A0L8G715"/>
<protein>
    <submittedName>
        <fullName evidence="2">Uncharacterized protein</fullName>
    </submittedName>
</protein>
<keyword evidence="1" id="KW-1133">Transmembrane helix</keyword>
<name>A0A0L8G715_OCTBM</name>
<reference evidence="2" key="1">
    <citation type="submission" date="2015-07" db="EMBL/GenBank/DDBJ databases">
        <title>MeaNS - Measles Nucleotide Surveillance Program.</title>
        <authorList>
            <person name="Tran T."/>
            <person name="Druce J."/>
        </authorList>
    </citation>
    <scope>NUCLEOTIDE SEQUENCE</scope>
    <source>
        <strain evidence="2">UCB-OBI-ISO-001</strain>
        <tissue evidence="2">Gonad</tissue>
    </source>
</reference>